<dbReference type="Proteomes" id="UP001445076">
    <property type="component" value="Unassembled WGS sequence"/>
</dbReference>
<keyword evidence="2" id="KW-0472">Membrane</keyword>
<organism evidence="3 4">
    <name type="scientific">Cherax quadricarinatus</name>
    <name type="common">Australian red claw crayfish</name>
    <dbReference type="NCBI Taxonomy" id="27406"/>
    <lineage>
        <taxon>Eukaryota</taxon>
        <taxon>Metazoa</taxon>
        <taxon>Ecdysozoa</taxon>
        <taxon>Arthropoda</taxon>
        <taxon>Crustacea</taxon>
        <taxon>Multicrustacea</taxon>
        <taxon>Malacostraca</taxon>
        <taxon>Eumalacostraca</taxon>
        <taxon>Eucarida</taxon>
        <taxon>Decapoda</taxon>
        <taxon>Pleocyemata</taxon>
        <taxon>Astacidea</taxon>
        <taxon>Parastacoidea</taxon>
        <taxon>Parastacidae</taxon>
        <taxon>Cherax</taxon>
    </lineage>
</organism>
<feature type="region of interest" description="Disordered" evidence="1">
    <location>
        <begin position="863"/>
        <end position="891"/>
    </location>
</feature>
<reference evidence="3 4" key="1">
    <citation type="journal article" date="2024" name="BMC Genomics">
        <title>Genome assembly of redclaw crayfish (Cherax quadricarinatus) provides insights into its immune adaptation and hypoxia tolerance.</title>
        <authorList>
            <person name="Liu Z."/>
            <person name="Zheng J."/>
            <person name="Li H."/>
            <person name="Fang K."/>
            <person name="Wang S."/>
            <person name="He J."/>
            <person name="Zhou D."/>
            <person name="Weng S."/>
            <person name="Chi M."/>
            <person name="Gu Z."/>
            <person name="He J."/>
            <person name="Li F."/>
            <person name="Wang M."/>
        </authorList>
    </citation>
    <scope>NUCLEOTIDE SEQUENCE [LARGE SCALE GENOMIC DNA]</scope>
    <source>
        <strain evidence="3">ZL_2023a</strain>
    </source>
</reference>
<feature type="region of interest" description="Disordered" evidence="1">
    <location>
        <begin position="1051"/>
        <end position="1074"/>
    </location>
</feature>
<protein>
    <recommendedName>
        <fullName evidence="5">Membralin</fullName>
    </recommendedName>
</protein>
<gene>
    <name evidence="3" type="ORF">OTU49_000189</name>
</gene>
<dbReference type="GO" id="GO:0005783">
    <property type="term" value="C:endoplasmic reticulum"/>
    <property type="evidence" value="ECO:0007669"/>
    <property type="project" value="TreeGrafter"/>
</dbReference>
<feature type="region of interest" description="Disordered" evidence="1">
    <location>
        <begin position="768"/>
        <end position="798"/>
    </location>
</feature>
<keyword evidence="4" id="KW-1185">Reference proteome</keyword>
<feature type="transmembrane region" description="Helical" evidence="2">
    <location>
        <begin position="190"/>
        <end position="213"/>
    </location>
</feature>
<feature type="compositionally biased region" description="Low complexity" evidence="1">
    <location>
        <begin position="770"/>
        <end position="798"/>
    </location>
</feature>
<dbReference type="Pfam" id="PF09746">
    <property type="entry name" value="Membralin"/>
    <property type="match status" value="2"/>
</dbReference>
<feature type="compositionally biased region" description="Polar residues" evidence="1">
    <location>
        <begin position="17"/>
        <end position="45"/>
    </location>
</feature>
<proteinExistence type="predicted"/>
<feature type="compositionally biased region" description="Polar residues" evidence="1">
    <location>
        <begin position="306"/>
        <end position="315"/>
    </location>
</feature>
<feature type="transmembrane region" description="Helical" evidence="2">
    <location>
        <begin position="512"/>
        <end position="530"/>
    </location>
</feature>
<dbReference type="EMBL" id="JARKIK010000019">
    <property type="protein sequence ID" value="KAK8745441.1"/>
    <property type="molecule type" value="Genomic_DNA"/>
</dbReference>
<dbReference type="InterPro" id="IPR019144">
    <property type="entry name" value="Membralin"/>
</dbReference>
<name>A0AAW0Y013_CHEQU</name>
<feature type="compositionally biased region" description="Low complexity" evidence="1">
    <location>
        <begin position="85"/>
        <end position="103"/>
    </location>
</feature>
<keyword evidence="2" id="KW-0812">Transmembrane</keyword>
<feature type="compositionally biased region" description="Low complexity" evidence="1">
    <location>
        <begin position="137"/>
        <end position="160"/>
    </location>
</feature>
<feature type="region of interest" description="Disordered" evidence="1">
    <location>
        <begin position="1"/>
        <end position="160"/>
    </location>
</feature>
<dbReference type="GO" id="GO:1904294">
    <property type="term" value="P:positive regulation of ERAD pathway"/>
    <property type="evidence" value="ECO:0007669"/>
    <property type="project" value="TreeGrafter"/>
</dbReference>
<evidence type="ECO:0000256" key="1">
    <source>
        <dbReference type="SAM" id="MobiDB-lite"/>
    </source>
</evidence>
<feature type="transmembrane region" description="Helical" evidence="2">
    <location>
        <begin position="634"/>
        <end position="654"/>
    </location>
</feature>
<feature type="compositionally biased region" description="Polar residues" evidence="1">
    <location>
        <begin position="52"/>
        <end position="67"/>
    </location>
</feature>
<dbReference type="PANTHER" id="PTHR21650">
    <property type="entry name" value="MEMBRALIN/KINETOCHORE PROTEIN NUF2"/>
    <property type="match status" value="1"/>
</dbReference>
<evidence type="ECO:0000256" key="2">
    <source>
        <dbReference type="SAM" id="Phobius"/>
    </source>
</evidence>
<dbReference type="AlphaFoldDB" id="A0AAW0Y013"/>
<accession>A0AAW0Y013</accession>
<evidence type="ECO:0008006" key="5">
    <source>
        <dbReference type="Google" id="ProtNLM"/>
    </source>
</evidence>
<dbReference type="PANTHER" id="PTHR21650:SF4">
    <property type="entry name" value="MEMBRALIN"/>
    <property type="match status" value="1"/>
</dbReference>
<feature type="compositionally biased region" description="Low complexity" evidence="1">
    <location>
        <begin position="1"/>
        <end position="16"/>
    </location>
</feature>
<sequence>MSESTSTRTDQRSTSSLLHDSQQSILVQESSGASLPDSQLHQQSPLPHLNVKPSQSRVEHQSQSTPSPVDASPTEPPSPSIASGQSTTASSSEQSSPAASTPEESPHTEQPPSSSRESLPEQPPVSGQLPPQQESANAGNNGQNRNNTQNRPNNNNNGGLANVRERLFQALFFRLAVAYARAFPQPMRRLIEFTVLLKALTTLFLLVYIHLAFTRAPITCLDHIRDDWPREGILRVEVIRNPSEDYTVEQSYEKEERLQQRQLEFLGALGSDIDMLFGGVEPVVTDGDGSVTGMHPGTDAAEVETNVDNQKSSEQGADLRTAEDSTPEQLVTMSQDPIVTMSQDPIGDKKIYVPVDFESLEEQVTADLPDVANVDMDVFAANHTEDELTVQVHDDSPLPKKEPLEMLAKAVWPEDEYIVEYSLEYGFLRLSPATRQRLNIPVKIVTLDPMKDACFGDSLSRFILDEFLGYDDILMGSIKSLAEKEENKGYLRNVVTGEHYRFVSMWMGGSNYLAAAFVMVVFTLSVSMLLRYSHHQIFLFIVDLLQMLELNVAITFPAAPMLTVILALVGMEAIMSEFFNDTSTAFYIIVLVWVCDQYEAICCHTAITRRHWLRFFYLYHFAFYAYHYRFNGQYSWLALMTSWLFILHSMLYFFHHYELPAILQQAQIQQLGRVHTVNIVLRNVPNNNQNGINTGNAGVGDNSVAGGRENTNTGANNTRNDGVQRPNIPPMVNLVFRNMTGGLGNNRNGNASLSFVFRNVRNIMQNLQQNNTSSGSTTTTASSYSSSSGTDTGSSTDNVSSTAAATFLGTVADAGSDAINPATLAAGATSLPTSRVSETAQYGSNSSPSSSFITSSVVTSPVTNASHTSSVSSPRLMNMNSSENSSNNPLSFIASNRTTSVTPDFISSSTNSLPSVISHNSSQSLSEGMPCNSNSSLDNVMNKNGVRYKAIPVGGGERECIDLLSCEGLEFPSHCVMTDDTVLSRASVIRQTVNASSLLKNGVDTTYSSTATALEPSLTQKSELPNNDCQAVEVCTSSDAVAVEALQPEQEVRHCNTSETPYHHRPHLDSESSG</sequence>
<dbReference type="GO" id="GO:0034976">
    <property type="term" value="P:response to endoplasmic reticulum stress"/>
    <property type="evidence" value="ECO:0007669"/>
    <property type="project" value="TreeGrafter"/>
</dbReference>
<feature type="region of interest" description="Disordered" evidence="1">
    <location>
        <begin position="691"/>
        <end position="729"/>
    </location>
</feature>
<comment type="caution">
    <text evidence="3">The sequence shown here is derived from an EMBL/GenBank/DDBJ whole genome shotgun (WGS) entry which is preliminary data.</text>
</comment>
<feature type="transmembrane region" description="Helical" evidence="2">
    <location>
        <begin position="550"/>
        <end position="571"/>
    </location>
</feature>
<feature type="transmembrane region" description="Helical" evidence="2">
    <location>
        <begin position="583"/>
        <end position="600"/>
    </location>
</feature>
<evidence type="ECO:0000313" key="4">
    <source>
        <dbReference type="Proteomes" id="UP001445076"/>
    </source>
</evidence>
<feature type="compositionally biased region" description="Polar residues" evidence="1">
    <location>
        <begin position="108"/>
        <end position="117"/>
    </location>
</feature>
<evidence type="ECO:0000313" key="3">
    <source>
        <dbReference type="EMBL" id="KAK8745441.1"/>
    </source>
</evidence>
<feature type="region of interest" description="Disordered" evidence="1">
    <location>
        <begin position="306"/>
        <end position="329"/>
    </location>
</feature>
<feature type="compositionally biased region" description="Polar residues" evidence="1">
    <location>
        <begin position="709"/>
        <end position="721"/>
    </location>
</feature>
<feature type="compositionally biased region" description="Low complexity" evidence="1">
    <location>
        <begin position="876"/>
        <end position="891"/>
    </location>
</feature>
<keyword evidence="2" id="KW-1133">Transmembrane helix</keyword>